<dbReference type="Proteomes" id="UP000244224">
    <property type="component" value="Unassembled WGS sequence"/>
</dbReference>
<name>A0A2T6B864_9RHOB</name>
<reference evidence="1 2" key="1">
    <citation type="submission" date="2018-04" db="EMBL/GenBank/DDBJ databases">
        <title>Genomic Encyclopedia of Archaeal and Bacterial Type Strains, Phase II (KMG-II): from individual species to whole genera.</title>
        <authorList>
            <person name="Goeker M."/>
        </authorList>
    </citation>
    <scope>NUCLEOTIDE SEQUENCE [LARGE SCALE GENOMIC DNA]</scope>
    <source>
        <strain evidence="1 2">DSM 21823</strain>
    </source>
</reference>
<comment type="caution">
    <text evidence="1">The sequence shown here is derived from an EMBL/GenBank/DDBJ whole genome shotgun (WGS) entry which is preliminary data.</text>
</comment>
<proteinExistence type="predicted"/>
<evidence type="ECO:0000313" key="1">
    <source>
        <dbReference type="EMBL" id="PTX52246.1"/>
    </source>
</evidence>
<sequence length="261" mass="28838">MTRNPDIGPLDAALADWSETVSARIDPDLRASAREEPWFRNPRIRISLNDRALTFRGGDERADPHLLDAPETDRLVSYLRAAMTPQVWPLTLIIELDGLDRRDPWRVAPRLIGAELAGLELANSGLLQRDGYRGLRGLDRIAEAGELIARLTPPSNGPVRGWSRVSDMMGNAHVHYQGVHARSEPEALLKLILVQDGLEKLSAMASAGRISLRDGPFRTWFTATDLEDLDLDPEGIPVSRETALDRLNAHLSGPGDPEPET</sequence>
<dbReference type="OrthoDB" id="9826217at2"/>
<accession>A0A2T6B864</accession>
<keyword evidence="2" id="KW-1185">Reference proteome</keyword>
<dbReference type="RefSeq" id="WP_108127527.1">
    <property type="nucleotide sequence ID" value="NZ_QBKP01000002.1"/>
</dbReference>
<organism evidence="1 2">
    <name type="scientific">Gemmobacter caeni</name>
    <dbReference type="NCBI Taxonomy" id="589035"/>
    <lineage>
        <taxon>Bacteria</taxon>
        <taxon>Pseudomonadati</taxon>
        <taxon>Pseudomonadota</taxon>
        <taxon>Alphaproteobacteria</taxon>
        <taxon>Rhodobacterales</taxon>
        <taxon>Paracoccaceae</taxon>
        <taxon>Gemmobacter</taxon>
    </lineage>
</organism>
<protein>
    <submittedName>
        <fullName evidence="1">Uncharacterized protein</fullName>
    </submittedName>
</protein>
<dbReference type="EMBL" id="QBKP01000002">
    <property type="protein sequence ID" value="PTX52246.1"/>
    <property type="molecule type" value="Genomic_DNA"/>
</dbReference>
<dbReference type="AlphaFoldDB" id="A0A2T6B864"/>
<gene>
    <name evidence="1" type="ORF">C8N34_10224</name>
</gene>
<evidence type="ECO:0000313" key="2">
    <source>
        <dbReference type="Proteomes" id="UP000244224"/>
    </source>
</evidence>